<accession>A0A136Q026</accession>
<reference evidence="2" key="1">
    <citation type="submission" date="2016-02" db="EMBL/GenBank/DDBJ databases">
        <authorList>
            <person name="Mitreva M."/>
            <person name="Pepin K.H."/>
            <person name="Mihindukulasuriya K.A."/>
            <person name="Fulton R."/>
            <person name="Fronick C."/>
            <person name="O'Laughlin M."/>
            <person name="Miner T."/>
            <person name="Herter B."/>
            <person name="Rosa B.A."/>
            <person name="Cordes M."/>
            <person name="Tomlinson C."/>
            <person name="Wollam A."/>
            <person name="Palsikar V.B."/>
            <person name="Mardis E.R."/>
            <person name="Wilson R.K."/>
        </authorList>
    </citation>
    <scope>NUCLEOTIDE SEQUENCE [LARGE SCALE GENOMIC DNA]</scope>
    <source>
        <strain evidence="2">DSM 22607</strain>
    </source>
</reference>
<name>A0A136Q026_9FIRM</name>
<dbReference type="STRING" id="626937.HMPREF3293_03083"/>
<sequence length="62" mass="7309">MIQRVCLPASLRPDVPRPSPQNIAAVVTLTMMRRRLSEKFLHWREFPFITGTLHTCRISVFW</sequence>
<comment type="caution">
    <text evidence="1">The sequence shown here is derived from an EMBL/GenBank/DDBJ whole genome shotgun (WGS) entry which is preliminary data.</text>
</comment>
<evidence type="ECO:0000313" key="2">
    <source>
        <dbReference type="Proteomes" id="UP000070366"/>
    </source>
</evidence>
<protein>
    <submittedName>
        <fullName evidence="1">Uncharacterized protein</fullName>
    </submittedName>
</protein>
<organism evidence="1 2">
    <name type="scientific">Christensenella minuta</name>
    <dbReference type="NCBI Taxonomy" id="626937"/>
    <lineage>
        <taxon>Bacteria</taxon>
        <taxon>Bacillati</taxon>
        <taxon>Bacillota</taxon>
        <taxon>Clostridia</taxon>
        <taxon>Christensenellales</taxon>
        <taxon>Christensenellaceae</taxon>
        <taxon>Christensenella</taxon>
    </lineage>
</organism>
<dbReference type="Proteomes" id="UP000070366">
    <property type="component" value="Unassembled WGS sequence"/>
</dbReference>
<proteinExistence type="predicted"/>
<dbReference type="EMBL" id="LSZW01000067">
    <property type="protein sequence ID" value="KXK64035.1"/>
    <property type="molecule type" value="Genomic_DNA"/>
</dbReference>
<evidence type="ECO:0000313" key="1">
    <source>
        <dbReference type="EMBL" id="KXK64035.1"/>
    </source>
</evidence>
<keyword evidence="2" id="KW-1185">Reference proteome</keyword>
<dbReference type="AlphaFoldDB" id="A0A136Q026"/>
<gene>
    <name evidence="1" type="ORF">HMPREF3293_03083</name>
</gene>